<keyword evidence="3" id="KW-1185">Reference proteome</keyword>
<organism evidence="2 3">
    <name type="scientific">Klugiella xanthotipulae</name>
    <dbReference type="NCBI Taxonomy" id="244735"/>
    <lineage>
        <taxon>Bacteria</taxon>
        <taxon>Bacillati</taxon>
        <taxon>Actinomycetota</taxon>
        <taxon>Actinomycetes</taxon>
        <taxon>Micrococcales</taxon>
        <taxon>Microbacteriaceae</taxon>
        <taxon>Klugiella</taxon>
    </lineage>
</organism>
<evidence type="ECO:0000313" key="2">
    <source>
        <dbReference type="EMBL" id="TQM61549.1"/>
    </source>
</evidence>
<reference evidence="2 3" key="1">
    <citation type="submission" date="2019-06" db="EMBL/GenBank/DDBJ databases">
        <title>Sequencing the genomes of 1000 actinobacteria strains.</title>
        <authorList>
            <person name="Klenk H.-P."/>
        </authorList>
    </citation>
    <scope>NUCLEOTIDE SEQUENCE [LARGE SCALE GENOMIC DNA]</scope>
    <source>
        <strain evidence="2 3">DSM 18031</strain>
    </source>
</reference>
<sequence>MPVYDSPLRGEPVWIELFSSDPGRAIHFYSELFGWTDAPESSQRAGYVNFLLRGRPVAGLMRNDPASAMIDEWTVYLDVPDAGATCARANRYGGSVLTSEPVANLGVMLLLRDPSGSLVGGWEAQERGGFEVFREAGAPSWLELHTRSYAAAVRFYENVFGWRTSEIGRTDEDRYSVLGTWEEPRAGIQDAAATLPDNAPSRWMVYFGVSDVDRAADRVEELGGSVIEPPSDSDFGRVTTVTDPTGAVLRLMRGNR</sequence>
<dbReference type="PANTHER" id="PTHR33993">
    <property type="entry name" value="GLYOXALASE-RELATED"/>
    <property type="match status" value="1"/>
</dbReference>
<protein>
    <recommendedName>
        <fullName evidence="1">VOC domain-containing protein</fullName>
    </recommendedName>
</protein>
<dbReference type="EMBL" id="VFPN01000003">
    <property type="protein sequence ID" value="TQM61549.1"/>
    <property type="molecule type" value="Genomic_DNA"/>
</dbReference>
<dbReference type="Proteomes" id="UP000318331">
    <property type="component" value="Unassembled WGS sequence"/>
</dbReference>
<comment type="caution">
    <text evidence="2">The sequence shown here is derived from an EMBL/GenBank/DDBJ whole genome shotgun (WGS) entry which is preliminary data.</text>
</comment>
<accession>A0A543HTH0</accession>
<dbReference type="Gene3D" id="3.10.180.10">
    <property type="entry name" value="2,3-Dihydroxybiphenyl 1,2-Dioxygenase, domain 1"/>
    <property type="match status" value="2"/>
</dbReference>
<dbReference type="PROSITE" id="PS51819">
    <property type="entry name" value="VOC"/>
    <property type="match status" value="2"/>
</dbReference>
<name>A0A543HTH0_9MICO</name>
<dbReference type="InterPro" id="IPR037523">
    <property type="entry name" value="VOC_core"/>
</dbReference>
<dbReference type="InterPro" id="IPR004360">
    <property type="entry name" value="Glyas_Fos-R_dOase_dom"/>
</dbReference>
<evidence type="ECO:0000313" key="3">
    <source>
        <dbReference type="Proteomes" id="UP000318331"/>
    </source>
</evidence>
<dbReference type="CDD" id="cd07247">
    <property type="entry name" value="SgaA_N_like"/>
    <property type="match status" value="2"/>
</dbReference>
<feature type="domain" description="VOC" evidence="1">
    <location>
        <begin position="138"/>
        <end position="254"/>
    </location>
</feature>
<gene>
    <name evidence="2" type="ORF">FB466_2506</name>
</gene>
<dbReference type="InterPro" id="IPR029068">
    <property type="entry name" value="Glyas_Bleomycin-R_OHBP_Dase"/>
</dbReference>
<dbReference type="OrthoDB" id="9793039at2"/>
<dbReference type="Pfam" id="PF00903">
    <property type="entry name" value="Glyoxalase"/>
    <property type="match status" value="2"/>
</dbReference>
<feature type="domain" description="VOC" evidence="1">
    <location>
        <begin position="11"/>
        <end position="124"/>
    </location>
</feature>
<dbReference type="PANTHER" id="PTHR33993:SF14">
    <property type="entry name" value="GB|AAF24581.1"/>
    <property type="match status" value="1"/>
</dbReference>
<dbReference type="AlphaFoldDB" id="A0A543HTH0"/>
<dbReference type="SUPFAM" id="SSF54593">
    <property type="entry name" value="Glyoxalase/Bleomycin resistance protein/Dihydroxybiphenyl dioxygenase"/>
    <property type="match status" value="2"/>
</dbReference>
<dbReference type="InterPro" id="IPR052164">
    <property type="entry name" value="Anthracycline_SecMetBiosynth"/>
</dbReference>
<proteinExistence type="predicted"/>
<dbReference type="RefSeq" id="WP_141918650.1">
    <property type="nucleotide sequence ID" value="NZ_BAAAYS010000006.1"/>
</dbReference>
<evidence type="ECO:0000259" key="1">
    <source>
        <dbReference type="PROSITE" id="PS51819"/>
    </source>
</evidence>